<dbReference type="EMBL" id="UINC01143044">
    <property type="protein sequence ID" value="SVD31743.1"/>
    <property type="molecule type" value="Genomic_DNA"/>
</dbReference>
<dbReference type="SUPFAM" id="SSF51197">
    <property type="entry name" value="Clavaminate synthase-like"/>
    <property type="match status" value="1"/>
</dbReference>
<dbReference type="Gene3D" id="2.60.120.620">
    <property type="entry name" value="q2cbj1_9rhob like domain"/>
    <property type="match status" value="1"/>
</dbReference>
<reference evidence="1" key="1">
    <citation type="submission" date="2018-05" db="EMBL/GenBank/DDBJ databases">
        <authorList>
            <person name="Lanie J.A."/>
            <person name="Ng W.-L."/>
            <person name="Kazmierczak K.M."/>
            <person name="Andrzejewski T.M."/>
            <person name="Davidsen T.M."/>
            <person name="Wayne K.J."/>
            <person name="Tettelin H."/>
            <person name="Glass J.I."/>
            <person name="Rusch D."/>
            <person name="Podicherti R."/>
            <person name="Tsui H.-C.T."/>
            <person name="Winkler M.E."/>
        </authorList>
    </citation>
    <scope>NUCLEOTIDE SEQUENCE</scope>
</reference>
<proteinExistence type="predicted"/>
<dbReference type="PANTHER" id="PTHR20883:SF46">
    <property type="entry name" value="PHYTANOYL-COA HYDROXYLASE"/>
    <property type="match status" value="1"/>
</dbReference>
<name>A0A382UBX2_9ZZZZ</name>
<feature type="non-terminal residue" evidence="1">
    <location>
        <position position="1"/>
    </location>
</feature>
<sequence length="238" mass="27541">AQSPQHFEERKSTGSMISVYEDTFFAELIAYQPALDVLAELGYLRPRWSSGYIISKPPHSPPLFWHQDWLGWNEPISYTDLPQQLFLMYYLVDTDQRNGCLRVIAGSHRKRHALHNIAEEAHADNWSRYTDPGHLIYQSVLGEQALPVQAGDLVIGDSRLLHGSYANQSHQRRTVITLWFHPDFDSSPEPIRAHLNRKQSRVLDWPLSVQQRVQHLVPDYDGQKEPMTVNRIPNNKLK</sequence>
<dbReference type="PANTHER" id="PTHR20883">
    <property type="entry name" value="PHYTANOYL-COA DIOXYGENASE DOMAIN CONTAINING 1"/>
    <property type="match status" value="1"/>
</dbReference>
<evidence type="ECO:0000313" key="1">
    <source>
        <dbReference type="EMBL" id="SVD31743.1"/>
    </source>
</evidence>
<organism evidence="1">
    <name type="scientific">marine metagenome</name>
    <dbReference type="NCBI Taxonomy" id="408172"/>
    <lineage>
        <taxon>unclassified sequences</taxon>
        <taxon>metagenomes</taxon>
        <taxon>ecological metagenomes</taxon>
    </lineage>
</organism>
<dbReference type="InterPro" id="IPR008775">
    <property type="entry name" value="Phytyl_CoA_dOase-like"/>
</dbReference>
<gene>
    <name evidence="1" type="ORF">METZ01_LOCUS384597</name>
</gene>
<dbReference type="AlphaFoldDB" id="A0A382UBX2"/>
<protein>
    <recommendedName>
        <fullName evidence="2">Phytanoyl-CoA dioxygenase</fullName>
    </recommendedName>
</protein>
<dbReference type="Pfam" id="PF05721">
    <property type="entry name" value="PhyH"/>
    <property type="match status" value="1"/>
</dbReference>
<evidence type="ECO:0008006" key="2">
    <source>
        <dbReference type="Google" id="ProtNLM"/>
    </source>
</evidence>
<accession>A0A382UBX2</accession>